<organism evidence="2 3">
    <name type="scientific">Sordaria brevicollis</name>
    <dbReference type="NCBI Taxonomy" id="83679"/>
    <lineage>
        <taxon>Eukaryota</taxon>
        <taxon>Fungi</taxon>
        <taxon>Dikarya</taxon>
        <taxon>Ascomycota</taxon>
        <taxon>Pezizomycotina</taxon>
        <taxon>Sordariomycetes</taxon>
        <taxon>Sordariomycetidae</taxon>
        <taxon>Sordariales</taxon>
        <taxon>Sordariaceae</taxon>
        <taxon>Sordaria</taxon>
    </lineage>
</organism>
<evidence type="ECO:0000256" key="1">
    <source>
        <dbReference type="SAM" id="MobiDB-lite"/>
    </source>
</evidence>
<protein>
    <submittedName>
        <fullName evidence="2">Uncharacterized protein</fullName>
    </submittedName>
</protein>
<dbReference type="Proteomes" id="UP001281003">
    <property type="component" value="Unassembled WGS sequence"/>
</dbReference>
<dbReference type="Gene3D" id="3.30.559.10">
    <property type="entry name" value="Chloramphenicol acetyltransferase-like domain"/>
    <property type="match status" value="1"/>
</dbReference>
<reference evidence="2" key="1">
    <citation type="journal article" date="2023" name="Mol. Phylogenet. Evol.">
        <title>Genome-scale phylogeny and comparative genomics of the fungal order Sordariales.</title>
        <authorList>
            <person name="Hensen N."/>
            <person name="Bonometti L."/>
            <person name="Westerberg I."/>
            <person name="Brannstrom I.O."/>
            <person name="Guillou S."/>
            <person name="Cros-Aarteil S."/>
            <person name="Calhoun S."/>
            <person name="Haridas S."/>
            <person name="Kuo A."/>
            <person name="Mondo S."/>
            <person name="Pangilinan J."/>
            <person name="Riley R."/>
            <person name="LaButti K."/>
            <person name="Andreopoulos B."/>
            <person name="Lipzen A."/>
            <person name="Chen C."/>
            <person name="Yan M."/>
            <person name="Daum C."/>
            <person name="Ng V."/>
            <person name="Clum A."/>
            <person name="Steindorff A."/>
            <person name="Ohm R.A."/>
            <person name="Martin F."/>
            <person name="Silar P."/>
            <person name="Natvig D.O."/>
            <person name="Lalanne C."/>
            <person name="Gautier V."/>
            <person name="Ament-Velasquez S.L."/>
            <person name="Kruys A."/>
            <person name="Hutchinson M.I."/>
            <person name="Powell A.J."/>
            <person name="Barry K."/>
            <person name="Miller A.N."/>
            <person name="Grigoriev I.V."/>
            <person name="Debuchy R."/>
            <person name="Gladieux P."/>
            <person name="Hiltunen Thoren M."/>
            <person name="Johannesson H."/>
        </authorList>
    </citation>
    <scope>NUCLEOTIDE SEQUENCE</scope>
    <source>
        <strain evidence="2">FGSC 1904</strain>
    </source>
</reference>
<gene>
    <name evidence="2" type="ORF">B0T20DRAFT_371507</name>
</gene>
<evidence type="ECO:0000313" key="3">
    <source>
        <dbReference type="Proteomes" id="UP001281003"/>
    </source>
</evidence>
<accession>A0AAE0PIX4</accession>
<dbReference type="PANTHER" id="PTHR42034:SF1">
    <property type="entry name" value="CONDENSATION DOMAIN-CONTAINING PROTEIN"/>
    <property type="match status" value="1"/>
</dbReference>
<dbReference type="Gene3D" id="3.30.559.30">
    <property type="entry name" value="Nonribosomal peptide synthetase, condensation domain"/>
    <property type="match status" value="1"/>
</dbReference>
<feature type="compositionally biased region" description="Pro residues" evidence="1">
    <location>
        <begin position="253"/>
        <end position="269"/>
    </location>
</feature>
<dbReference type="PANTHER" id="PTHR42034">
    <property type="entry name" value="CHROMOSOME 7, WHOLE GENOME SHOTGUN SEQUENCE-RELATED"/>
    <property type="match status" value="1"/>
</dbReference>
<feature type="region of interest" description="Disordered" evidence="1">
    <location>
        <begin position="229"/>
        <end position="292"/>
    </location>
</feature>
<proteinExistence type="predicted"/>
<evidence type="ECO:0000313" key="2">
    <source>
        <dbReference type="EMBL" id="KAK3400820.1"/>
    </source>
</evidence>
<name>A0AAE0PIX4_SORBR</name>
<reference evidence="2" key="2">
    <citation type="submission" date="2023-07" db="EMBL/GenBank/DDBJ databases">
        <authorList>
            <consortium name="Lawrence Berkeley National Laboratory"/>
            <person name="Haridas S."/>
            <person name="Hensen N."/>
            <person name="Bonometti L."/>
            <person name="Westerberg I."/>
            <person name="Brannstrom I.O."/>
            <person name="Guillou S."/>
            <person name="Cros-Aarteil S."/>
            <person name="Calhoun S."/>
            <person name="Kuo A."/>
            <person name="Mondo S."/>
            <person name="Pangilinan J."/>
            <person name="Riley R."/>
            <person name="LaButti K."/>
            <person name="Andreopoulos B."/>
            <person name="Lipzen A."/>
            <person name="Chen C."/>
            <person name="Yanf M."/>
            <person name="Daum C."/>
            <person name="Ng V."/>
            <person name="Clum A."/>
            <person name="Steindorff A."/>
            <person name="Ohm R."/>
            <person name="Martin F."/>
            <person name="Silar P."/>
            <person name="Natvig D."/>
            <person name="Lalanne C."/>
            <person name="Gautier V."/>
            <person name="Ament-velasquez S.L."/>
            <person name="Kruys A."/>
            <person name="Hutchinson M.I."/>
            <person name="Powell A.J."/>
            <person name="Barry K."/>
            <person name="Miller A.N."/>
            <person name="Grigoriev I.V."/>
            <person name="Debuchy R."/>
            <person name="Gladieux P."/>
            <person name="Thoren M.H."/>
            <person name="Johannesson H."/>
        </authorList>
    </citation>
    <scope>NUCLEOTIDE SEQUENCE</scope>
    <source>
        <strain evidence="2">FGSC 1904</strain>
    </source>
</reference>
<dbReference type="AlphaFoldDB" id="A0AAE0PIX4"/>
<dbReference type="InterPro" id="IPR023213">
    <property type="entry name" value="CAT-like_dom_sf"/>
</dbReference>
<keyword evidence="3" id="KW-1185">Reference proteome</keyword>
<sequence length="563" mass="62702">MRVKAGLKRDDYTWRQIRPGLWQRDADEAEVFYSTLIKLYEGTGRMHFAITGHISLTIKVPDDESPEVVSKRLDDSLRIAWLRQRYETPTIASHVHYDALDGKWKKSYRTIPDDASTKAWLDKTFQVIKTGQTGEEWANSDPPAPNIATLFVVCPAATSSKEDPSTVRRDLILRSPHDIIDGIGTLQLLNSLVTKTAAAFREGDFFRELPIFDGSEASNLSPPYRVAANVPSVPTPEQQARLDAMASSITSPSQPPPNPDSQNETPPPMNIGIPHPLGPSYLHPGKHQRTSHFLSPSLTTSITTYLKTNHPGTTVTHLFHAAIALSLRNLPLTRTAAIAYQYPKPQPGSGQKVRYTNYLLRNERPSCLPPYDSPAHCVSVYHSLPASKLIVDMSSSLPPDGAERRKEYEEVLGKIRQFYEGVRDDKLHYALAPAIWKDWTPSLPEAVLKGEEKMEVPKPKEVPSVSISSMGVVDRVVGKWHDLGLDAGGEDGKEGKLEVHRPWVTGEELTNGLGVFLGTFDGVLELSCAYNETWHSKENVDNFLWDVERMVTSWVEGGSMEPK</sequence>
<dbReference type="EMBL" id="JAUTDP010000003">
    <property type="protein sequence ID" value="KAK3400820.1"/>
    <property type="molecule type" value="Genomic_DNA"/>
</dbReference>
<comment type="caution">
    <text evidence="2">The sequence shown here is derived from an EMBL/GenBank/DDBJ whole genome shotgun (WGS) entry which is preliminary data.</text>
</comment>